<sequence>MKKKNIRVNHDLTKKRVLYLLAIIGTIIAGLASRNYSQLLPVIVAEQLGDMLWTMMVYYGFRLILIRKKIVFSILFSFLFSFGIEFSQLYQEQWINQIRNATLGGLILGKGFLFVDLLRYTVGIMCAFMMDYIFDKRKSVSY</sequence>
<feature type="transmembrane region" description="Helical" evidence="1">
    <location>
        <begin position="39"/>
        <end position="58"/>
    </location>
</feature>
<dbReference type="RefSeq" id="WP_263074246.1">
    <property type="nucleotide sequence ID" value="NZ_JAOUSF010000005.1"/>
</dbReference>
<keyword evidence="1" id="KW-0812">Transmembrane</keyword>
<reference evidence="2" key="1">
    <citation type="submission" date="2022-10" db="EMBL/GenBank/DDBJ databases">
        <title>Description of Fervidibacillus gen. nov. in the family Fervidibacillaceae fam. nov. with two species, Fervidibacillus albus sp. nov., and Fervidibacillus halotolerans sp. nov., isolated from tidal flat sediments.</title>
        <authorList>
            <person name="Kwon K.K."/>
            <person name="Yang S.-H."/>
        </authorList>
    </citation>
    <scope>NUCLEOTIDE SEQUENCE</scope>
    <source>
        <strain evidence="2">JCM 19140</strain>
    </source>
</reference>
<evidence type="ECO:0000313" key="3">
    <source>
        <dbReference type="Proteomes" id="UP001209318"/>
    </source>
</evidence>
<proteinExistence type="predicted"/>
<dbReference type="Pfam" id="PF10990">
    <property type="entry name" value="DUF2809"/>
    <property type="match status" value="1"/>
</dbReference>
<dbReference type="InterPro" id="IPR021257">
    <property type="entry name" value="DUF2809"/>
</dbReference>
<comment type="caution">
    <text evidence="2">The sequence shown here is derived from an EMBL/GenBank/DDBJ whole genome shotgun (WGS) entry which is preliminary data.</text>
</comment>
<gene>
    <name evidence="2" type="ORF">OEV98_15390</name>
</gene>
<dbReference type="Proteomes" id="UP001209318">
    <property type="component" value="Unassembled WGS sequence"/>
</dbReference>
<protein>
    <submittedName>
        <fullName evidence="2">DUF2809 domain-containing protein</fullName>
    </submittedName>
</protein>
<feature type="transmembrane region" description="Helical" evidence="1">
    <location>
        <begin position="70"/>
        <end position="91"/>
    </location>
</feature>
<dbReference type="EMBL" id="JAOUSF010000005">
    <property type="protein sequence ID" value="MCU9614928.1"/>
    <property type="molecule type" value="Genomic_DNA"/>
</dbReference>
<keyword evidence="3" id="KW-1185">Reference proteome</keyword>
<accession>A0AAE3IWL0</accession>
<dbReference type="AlphaFoldDB" id="A0AAE3IWL0"/>
<keyword evidence="1" id="KW-1133">Transmembrane helix</keyword>
<evidence type="ECO:0000256" key="1">
    <source>
        <dbReference type="SAM" id="Phobius"/>
    </source>
</evidence>
<keyword evidence="1" id="KW-0472">Membrane</keyword>
<feature type="transmembrane region" description="Helical" evidence="1">
    <location>
        <begin position="16"/>
        <end position="33"/>
    </location>
</feature>
<evidence type="ECO:0000313" key="2">
    <source>
        <dbReference type="EMBL" id="MCU9614928.1"/>
    </source>
</evidence>
<organism evidence="2 3">
    <name type="scientific">Perspicuibacillus lycopersici</name>
    <dbReference type="NCBI Taxonomy" id="1325689"/>
    <lineage>
        <taxon>Bacteria</taxon>
        <taxon>Bacillati</taxon>
        <taxon>Bacillota</taxon>
        <taxon>Bacilli</taxon>
        <taxon>Bacillales</taxon>
        <taxon>Bacillaceae</taxon>
        <taxon>Perspicuibacillus</taxon>
    </lineage>
</organism>
<feature type="transmembrane region" description="Helical" evidence="1">
    <location>
        <begin position="111"/>
        <end position="134"/>
    </location>
</feature>
<name>A0AAE3IWL0_9BACI</name>